<keyword evidence="2" id="KW-0808">Transferase</keyword>
<feature type="domain" description="N-acetyltransferase" evidence="1">
    <location>
        <begin position="1"/>
        <end position="156"/>
    </location>
</feature>
<dbReference type="Gene3D" id="3.40.630.30">
    <property type="match status" value="1"/>
</dbReference>
<organism evidence="2 3">
    <name type="scientific">Amycolatopsis heterodermiae</name>
    <dbReference type="NCBI Taxonomy" id="3110235"/>
    <lineage>
        <taxon>Bacteria</taxon>
        <taxon>Bacillati</taxon>
        <taxon>Actinomycetota</taxon>
        <taxon>Actinomycetes</taxon>
        <taxon>Pseudonocardiales</taxon>
        <taxon>Pseudonocardiaceae</taxon>
        <taxon>Amycolatopsis</taxon>
    </lineage>
</organism>
<evidence type="ECO:0000313" key="2">
    <source>
        <dbReference type="EMBL" id="MEA5365033.1"/>
    </source>
</evidence>
<proteinExistence type="predicted"/>
<accession>A0ABU5RFI7</accession>
<dbReference type="InterPro" id="IPR000182">
    <property type="entry name" value="GNAT_dom"/>
</dbReference>
<sequence length="169" mass="18407">MRDPAELEDVYLAVYREPPYREDAADAARFRDTVTRHARLPGFALTTVRDGAGLGGFAYGVGREAGWWHPAAATPAPLPLGRGPLFYVYELAVRPALRGRGHGGALLRDLLDGRPEPFAVLAAASAAPAYAMYLRWGWERVGALTSGSDLLALPLPVRPRVPRPRARPR</sequence>
<comment type="caution">
    <text evidence="2">The sequence shown here is derived from an EMBL/GenBank/DDBJ whole genome shotgun (WGS) entry which is preliminary data.</text>
</comment>
<dbReference type="InterPro" id="IPR016181">
    <property type="entry name" value="Acyl_CoA_acyltransferase"/>
</dbReference>
<reference evidence="2 3" key="1">
    <citation type="submission" date="2023-12" db="EMBL/GenBank/DDBJ databases">
        <title>Amycolatopsis sp. V23-08.</title>
        <authorList>
            <person name="Somphong A."/>
        </authorList>
    </citation>
    <scope>NUCLEOTIDE SEQUENCE [LARGE SCALE GENOMIC DNA]</scope>
    <source>
        <strain evidence="2 3">V23-08</strain>
    </source>
</reference>
<name>A0ABU5RFI7_9PSEU</name>
<dbReference type="Proteomes" id="UP001304298">
    <property type="component" value="Unassembled WGS sequence"/>
</dbReference>
<evidence type="ECO:0000313" key="3">
    <source>
        <dbReference type="Proteomes" id="UP001304298"/>
    </source>
</evidence>
<dbReference type="EMBL" id="JAYFSI010000011">
    <property type="protein sequence ID" value="MEA5365033.1"/>
    <property type="molecule type" value="Genomic_DNA"/>
</dbReference>
<dbReference type="EC" id="2.3.1.-" evidence="2"/>
<dbReference type="RefSeq" id="WP_323333247.1">
    <property type="nucleotide sequence ID" value="NZ_JAYFSI010000011.1"/>
</dbReference>
<protein>
    <submittedName>
        <fullName evidence="2">GNAT family N-acetyltransferase</fullName>
        <ecNumber evidence="2">2.3.1.-</ecNumber>
    </submittedName>
</protein>
<keyword evidence="2" id="KW-0012">Acyltransferase</keyword>
<dbReference type="GO" id="GO:0016746">
    <property type="term" value="F:acyltransferase activity"/>
    <property type="evidence" value="ECO:0007669"/>
    <property type="project" value="UniProtKB-KW"/>
</dbReference>
<gene>
    <name evidence="2" type="ORF">VA596_36250</name>
</gene>
<dbReference type="PROSITE" id="PS51186">
    <property type="entry name" value="GNAT"/>
    <property type="match status" value="1"/>
</dbReference>
<dbReference type="SUPFAM" id="SSF55729">
    <property type="entry name" value="Acyl-CoA N-acyltransferases (Nat)"/>
    <property type="match status" value="1"/>
</dbReference>
<evidence type="ECO:0000259" key="1">
    <source>
        <dbReference type="PROSITE" id="PS51186"/>
    </source>
</evidence>
<keyword evidence="3" id="KW-1185">Reference proteome</keyword>